<keyword evidence="3" id="KW-1185">Reference proteome</keyword>
<name>A0ABN9TCI2_9DINO</name>
<evidence type="ECO:0000313" key="2">
    <source>
        <dbReference type="EMBL" id="CAK0843437.1"/>
    </source>
</evidence>
<gene>
    <name evidence="2" type="ORF">PCOR1329_LOCUS37780</name>
</gene>
<sequence length="575" mass="57199">MPVDPEAETVPGLPGFPAESAMAPGRAPAEPAAVPVPPPVFGAFLNTAALPSSSSSSSSSAAPGSPLSPAPPTSPGAPHCSGDAEGSEGPLSSLLAAAAARTSPSHPGVCNSAYSPALLAAVGLLPAETLAGWLAHASMGPPFAGLVQELAGASAVPSSDLVFALQSLAAAAPGHAAPAALAAAALCGRLGRPVGLAEAVHTLLLGANYLDPLVAEALVAVYGGSALGAAAALRAASLRWAAGATGGSSGGLRGPARAWHQRRSGPPSSSASLPAALAQRQPQQLPAPSGSSRRSRRYTGADPGSARFRRGLPARADGRALTEQEVLQLAAACGLYTDSRQAFWLFGTNGARIGLALRPLDGGGVINFWLLQAKVTVAGNPDVRERLLEAVLAWTVPWAGNQPRPHAAAAPPPAPGALGAPPALALHAPAAATGLLLLPLQERRARPPAPGLAPPGLAAAGPMSGTKGAHPAALEMGRPVASVAVRHGAATDGTQMEIWRAGRQGAGHTGLPAKKDATSSASTSAQATTSEPAKSFMEAAAGWFGSPPKEQQQPQKQKMRGKRSSSSSSSVDSSE</sequence>
<feature type="compositionally biased region" description="Low complexity" evidence="1">
    <location>
        <begin position="564"/>
        <end position="575"/>
    </location>
</feature>
<comment type="caution">
    <text evidence="2">The sequence shown here is derived from an EMBL/GenBank/DDBJ whole genome shotgun (WGS) entry which is preliminary data.</text>
</comment>
<feature type="compositionally biased region" description="Low complexity" evidence="1">
    <location>
        <begin position="547"/>
        <end position="556"/>
    </location>
</feature>
<feature type="compositionally biased region" description="Low complexity" evidence="1">
    <location>
        <begin position="51"/>
        <end position="65"/>
    </location>
</feature>
<accession>A0ABN9TCI2</accession>
<protein>
    <submittedName>
        <fullName evidence="2">Uncharacterized protein</fullName>
    </submittedName>
</protein>
<feature type="region of interest" description="Disordered" evidence="1">
    <location>
        <begin position="51"/>
        <end position="89"/>
    </location>
</feature>
<feature type="region of interest" description="Disordered" evidence="1">
    <location>
        <begin position="1"/>
        <end position="36"/>
    </location>
</feature>
<feature type="region of interest" description="Disordered" evidence="1">
    <location>
        <begin position="245"/>
        <end position="313"/>
    </location>
</feature>
<proteinExistence type="predicted"/>
<feature type="region of interest" description="Disordered" evidence="1">
    <location>
        <begin position="503"/>
        <end position="575"/>
    </location>
</feature>
<feature type="compositionally biased region" description="Low complexity" evidence="1">
    <location>
        <begin position="254"/>
        <end position="292"/>
    </location>
</feature>
<dbReference type="EMBL" id="CAUYUJ010014579">
    <property type="protein sequence ID" value="CAK0843437.1"/>
    <property type="molecule type" value="Genomic_DNA"/>
</dbReference>
<feature type="non-terminal residue" evidence="2">
    <location>
        <position position="575"/>
    </location>
</feature>
<dbReference type="Proteomes" id="UP001189429">
    <property type="component" value="Unassembled WGS sequence"/>
</dbReference>
<organism evidence="2 3">
    <name type="scientific">Prorocentrum cordatum</name>
    <dbReference type="NCBI Taxonomy" id="2364126"/>
    <lineage>
        <taxon>Eukaryota</taxon>
        <taxon>Sar</taxon>
        <taxon>Alveolata</taxon>
        <taxon>Dinophyceae</taxon>
        <taxon>Prorocentrales</taxon>
        <taxon>Prorocentraceae</taxon>
        <taxon>Prorocentrum</taxon>
    </lineage>
</organism>
<feature type="region of interest" description="Disordered" evidence="1">
    <location>
        <begin position="446"/>
        <end position="471"/>
    </location>
</feature>
<feature type="compositionally biased region" description="Low complexity" evidence="1">
    <location>
        <begin position="518"/>
        <end position="530"/>
    </location>
</feature>
<feature type="compositionally biased region" description="Low complexity" evidence="1">
    <location>
        <begin position="21"/>
        <end position="33"/>
    </location>
</feature>
<reference evidence="2" key="1">
    <citation type="submission" date="2023-10" db="EMBL/GenBank/DDBJ databases">
        <authorList>
            <person name="Chen Y."/>
            <person name="Shah S."/>
            <person name="Dougan E. K."/>
            <person name="Thang M."/>
            <person name="Chan C."/>
        </authorList>
    </citation>
    <scope>NUCLEOTIDE SEQUENCE [LARGE SCALE GENOMIC DNA]</scope>
</reference>
<evidence type="ECO:0000256" key="1">
    <source>
        <dbReference type="SAM" id="MobiDB-lite"/>
    </source>
</evidence>
<evidence type="ECO:0000313" key="3">
    <source>
        <dbReference type="Proteomes" id="UP001189429"/>
    </source>
</evidence>
<feature type="compositionally biased region" description="Pro residues" evidence="1">
    <location>
        <begin position="66"/>
        <end position="75"/>
    </location>
</feature>